<dbReference type="InterPro" id="IPR027417">
    <property type="entry name" value="P-loop_NTPase"/>
</dbReference>
<dbReference type="Pfam" id="PF07693">
    <property type="entry name" value="KAP_NTPase"/>
    <property type="match status" value="1"/>
</dbReference>
<proteinExistence type="predicted"/>
<dbReference type="Gene3D" id="3.40.50.300">
    <property type="entry name" value="P-loop containing nucleotide triphosphate hydrolases"/>
    <property type="match status" value="1"/>
</dbReference>
<sequence length="609" mass="71140">MPDINISQKYDRGIKVFKNRRSAIKPLADEEMYLFHTDDKLNDQVRALKKLIEVNLHGCIAIGGQRGSGKTTFIRFCLRSYKDSHFPIFINISKSDLSLSTVLIRSLNNSKIFDILDEYQTALLHQLNELTYVTVNETYSYMKKDSVSEESNLKNQFNGDFDLKLNLSLLKLSSYKKLENTLNTKELELMEDKAQVDIKKFYDEEFLLSKLLELLEAISKKKIVFIIDELDKKDTSYIISLFNKYKELFLDSGAIFIFVMGSMSYFDIFSPGSRSIEGYSQYFLESYYLGSMSWLSFLSLCYRKLDMKYLEDVKILYIKSRGLYRLALVGHYKYSYTYKDSLELEKANLLIDLLEDKRIKEIPNLFLDFLIDCCTNFFEHIVVLKKAPFEYAKQHFMLHENNQLFQVYINIFLSILSEKCTGTTYFISFGYAGLSEKKYFLYEESPDRWEKAIDILHNKTHIDDVLKPDILTRSVYNTKIPPREVEFVRKLEYRNTKGFRKLIHILKASFNDVAGVITLEKEIKAFSSTDCAYSAIILVKEAGGSTAYYVEDCAWSYEGYTYWVEFQKNLETINLKEFGIRSKHVVINDSLIETKISEIVKKFYDDCVG</sequence>
<protein>
    <recommendedName>
        <fullName evidence="1">KAP NTPase domain-containing protein</fullName>
    </recommendedName>
</protein>
<name>A0A329MDS8_9BACL</name>
<evidence type="ECO:0000259" key="1">
    <source>
        <dbReference type="Pfam" id="PF07693"/>
    </source>
</evidence>
<evidence type="ECO:0000313" key="2">
    <source>
        <dbReference type="EMBL" id="RAV17808.1"/>
    </source>
</evidence>
<organism evidence="2 3">
    <name type="scientific">Paenibacillus contaminans</name>
    <dbReference type="NCBI Taxonomy" id="450362"/>
    <lineage>
        <taxon>Bacteria</taxon>
        <taxon>Bacillati</taxon>
        <taxon>Bacillota</taxon>
        <taxon>Bacilli</taxon>
        <taxon>Bacillales</taxon>
        <taxon>Paenibacillaceae</taxon>
        <taxon>Paenibacillus</taxon>
    </lineage>
</organism>
<dbReference type="SUPFAM" id="SSF52540">
    <property type="entry name" value="P-loop containing nucleoside triphosphate hydrolases"/>
    <property type="match status" value="1"/>
</dbReference>
<reference evidence="2 3" key="1">
    <citation type="journal article" date="2009" name="Int. J. Syst. Evol. Microbiol.">
        <title>Paenibacillus contaminans sp. nov., isolated from a contaminated laboratory plate.</title>
        <authorList>
            <person name="Chou J.H."/>
            <person name="Lee J.H."/>
            <person name="Lin M.C."/>
            <person name="Chang P.S."/>
            <person name="Arun A.B."/>
            <person name="Young C.C."/>
            <person name="Chen W.M."/>
        </authorList>
    </citation>
    <scope>NUCLEOTIDE SEQUENCE [LARGE SCALE GENOMIC DNA]</scope>
    <source>
        <strain evidence="2 3">CKOBP-6</strain>
    </source>
</reference>
<dbReference type="Proteomes" id="UP000250369">
    <property type="component" value="Unassembled WGS sequence"/>
</dbReference>
<dbReference type="AlphaFoldDB" id="A0A329MDS8"/>
<comment type="caution">
    <text evidence="2">The sequence shown here is derived from an EMBL/GenBank/DDBJ whole genome shotgun (WGS) entry which is preliminary data.</text>
</comment>
<gene>
    <name evidence="2" type="ORF">DQG23_25690</name>
</gene>
<accession>A0A329MDS8</accession>
<dbReference type="InterPro" id="IPR011646">
    <property type="entry name" value="KAP_P-loop"/>
</dbReference>
<feature type="domain" description="KAP NTPase" evidence="1">
    <location>
        <begin position="56"/>
        <end position="259"/>
    </location>
</feature>
<dbReference type="EMBL" id="QMFB01000017">
    <property type="protein sequence ID" value="RAV17808.1"/>
    <property type="molecule type" value="Genomic_DNA"/>
</dbReference>
<evidence type="ECO:0000313" key="3">
    <source>
        <dbReference type="Proteomes" id="UP000250369"/>
    </source>
</evidence>
<keyword evidence="3" id="KW-1185">Reference proteome</keyword>